<dbReference type="SMART" id="SM01008">
    <property type="entry name" value="Ald_Xan_dh_C"/>
    <property type="match status" value="1"/>
</dbReference>
<dbReference type="InterPro" id="IPR006311">
    <property type="entry name" value="TAT_signal"/>
</dbReference>
<sequence>MDGMIERRGFLKAAAAGGGMLVAFALGGAPRGARAWAEKPVATDEVDSFLAIDGEGRVTVYSGKVDLGTGVRTGLAQIAAEELDVPLARVAVVEGDTALTPDQGPTYGSLSIQNGGVQLRQAAATARQALLREAAQRLGVPAEGLRIEEGVVIAPDGRRASYGELVGGKAFRLKLDANAPIKPPEARRIVGRAVPRLDIPDKVFGTFRYVHDFRLPGMLHGRPVRPPALGATALAVDEASVRGIPGVVRVVHQGAFVGVVAETEWAAIRAAGELRVRWSDWAGLPEQARLWEHVRATPVAQRQVTSERGDPAAAIAAAPRKLSATYDFPIHTHGSMGPSCAVAEFRDGRLTVWSASQATHNLRKQLALMLGMPVEQVRCIYMEGSGCYGRNGHEDAAADAALLARAVGRPVRVQWMRADEHGWDPKGPPTLVDLRAGLDAEGRVVGWESEAFIPKGAGGNVDLAAAELAGLPRESQINPGNIIHNLATPYAFPAVRTVCHRLETTPFRPSWIRTPGRMQNTYANEAFLDELAAAAGADPIEYRLRYLPADDRRGREVLERVARLAGWQTRPSPQRERGGEVLRGRGVSYCKYELTRTYVAAVAEVEVNRRTGEIRVTRFLCTHDCGQIINPDGVKAQVEGNVIHTLSRTLKEELTFDRRAVTSLDWASYPVIGFPEVPEIVVELIDRPNERPWGAGEPTAAVVPSAVSNAVFDATGVRLRSVPFTPAKFRAAAAERGA</sequence>
<dbReference type="Pfam" id="PF02738">
    <property type="entry name" value="MoCoBD_1"/>
    <property type="match status" value="1"/>
</dbReference>
<dbReference type="Gene3D" id="3.30.365.10">
    <property type="entry name" value="Aldehyde oxidase/xanthine dehydrogenase, molybdopterin binding domain"/>
    <property type="match status" value="4"/>
</dbReference>
<dbReference type="InterPro" id="IPR019546">
    <property type="entry name" value="TAT_signal_bac_arc"/>
</dbReference>
<comment type="caution">
    <text evidence="2">The sequence shown here is derived from an EMBL/GenBank/DDBJ whole genome shotgun (WGS) entry which is preliminary data.</text>
</comment>
<dbReference type="NCBIfam" id="TIGR01409">
    <property type="entry name" value="TAT_signal_seq"/>
    <property type="match status" value="1"/>
</dbReference>
<dbReference type="InterPro" id="IPR037165">
    <property type="entry name" value="AldOxase/xan_DH_Mopterin-bd_sf"/>
</dbReference>
<dbReference type="EMBL" id="JAHZUY010000031">
    <property type="protein sequence ID" value="MBW8270149.1"/>
    <property type="molecule type" value="Genomic_DNA"/>
</dbReference>
<dbReference type="Gene3D" id="3.90.1170.50">
    <property type="entry name" value="Aldehyde oxidase/xanthine dehydrogenase, a/b hammerhead"/>
    <property type="match status" value="1"/>
</dbReference>
<dbReference type="PANTHER" id="PTHR47495:SF1">
    <property type="entry name" value="BLL3820 PROTEIN"/>
    <property type="match status" value="1"/>
</dbReference>
<dbReference type="PROSITE" id="PS51318">
    <property type="entry name" value="TAT"/>
    <property type="match status" value="1"/>
</dbReference>
<dbReference type="SUPFAM" id="SSF56003">
    <property type="entry name" value="Molybdenum cofactor-binding domain"/>
    <property type="match status" value="2"/>
</dbReference>
<gene>
    <name evidence="2" type="ORF">K1J50_11700</name>
</gene>
<dbReference type="InterPro" id="IPR008274">
    <property type="entry name" value="AldOxase/xan_DH_MoCoBD1"/>
</dbReference>
<keyword evidence="3" id="KW-1185">Reference proteome</keyword>
<accession>A0ABS7F3J6</accession>
<feature type="domain" description="Aldehyde oxidase/xanthine dehydrogenase a/b hammerhead" evidence="1">
    <location>
        <begin position="204"/>
        <end position="282"/>
    </location>
</feature>
<protein>
    <submittedName>
        <fullName evidence="2">Molybdopterin-dependent oxidoreductase</fullName>
    </submittedName>
</protein>
<dbReference type="PIRSF" id="PIRSF036389">
    <property type="entry name" value="IOR_B"/>
    <property type="match status" value="1"/>
</dbReference>
<dbReference type="InterPro" id="IPR046867">
    <property type="entry name" value="AldOxase/xan_DH_MoCoBD2"/>
</dbReference>
<evidence type="ECO:0000313" key="3">
    <source>
        <dbReference type="Proteomes" id="UP001519924"/>
    </source>
</evidence>
<dbReference type="InterPro" id="IPR052516">
    <property type="entry name" value="N-heterocyclic_Hydroxylase"/>
</dbReference>
<dbReference type="InterPro" id="IPR000674">
    <property type="entry name" value="Ald_Oxase/Xan_DH_a/b"/>
</dbReference>
<organism evidence="2 3">
    <name type="scientific">Caldovatus aquaticus</name>
    <dbReference type="NCBI Taxonomy" id="2865671"/>
    <lineage>
        <taxon>Bacteria</taxon>
        <taxon>Pseudomonadati</taxon>
        <taxon>Pseudomonadota</taxon>
        <taxon>Alphaproteobacteria</taxon>
        <taxon>Acetobacterales</taxon>
        <taxon>Roseomonadaceae</taxon>
        <taxon>Caldovatus</taxon>
    </lineage>
</organism>
<dbReference type="InterPro" id="IPR012368">
    <property type="entry name" value="OxRdtase_Mopterin-bd_su_IorB"/>
</dbReference>
<reference evidence="2 3" key="1">
    <citation type="submission" date="2021-08" db="EMBL/GenBank/DDBJ databases">
        <title>Caldovatus sediminis gen. nov., sp. nov., a moderately thermophilic bacterium isolated from a hot spring.</title>
        <authorList>
            <person name="Hu C.-J."/>
            <person name="Li W.-J."/>
            <person name="Xian W.-D."/>
        </authorList>
    </citation>
    <scope>NUCLEOTIDE SEQUENCE [LARGE SCALE GENOMIC DNA]</scope>
    <source>
        <strain evidence="2 3">SYSU G05006</strain>
    </source>
</reference>
<evidence type="ECO:0000259" key="1">
    <source>
        <dbReference type="SMART" id="SM01008"/>
    </source>
</evidence>
<evidence type="ECO:0000313" key="2">
    <source>
        <dbReference type="EMBL" id="MBW8270149.1"/>
    </source>
</evidence>
<proteinExistence type="predicted"/>
<dbReference type="Proteomes" id="UP001519924">
    <property type="component" value="Unassembled WGS sequence"/>
</dbReference>
<name>A0ABS7F3J6_9PROT</name>
<dbReference type="Pfam" id="PF20256">
    <property type="entry name" value="MoCoBD_2"/>
    <property type="match status" value="2"/>
</dbReference>
<dbReference type="RefSeq" id="WP_220117892.1">
    <property type="nucleotide sequence ID" value="NZ_JAHZUY010000031.1"/>
</dbReference>
<dbReference type="PANTHER" id="PTHR47495">
    <property type="entry name" value="ALDEHYDE DEHYDROGENASE"/>
    <property type="match status" value="1"/>
</dbReference>